<gene>
    <name evidence="2" type="ORF">RBSWK_03233</name>
</gene>
<accession>L7CI76</accession>
<comment type="caution">
    <text evidence="2">The sequence shown here is derived from an EMBL/GenBank/DDBJ whole genome shotgun (WGS) entry which is preliminary data.</text>
</comment>
<evidence type="ECO:0000313" key="2">
    <source>
        <dbReference type="EMBL" id="ELP32776.1"/>
    </source>
</evidence>
<evidence type="ECO:0000256" key="1">
    <source>
        <dbReference type="SAM" id="MobiDB-lite"/>
    </source>
</evidence>
<evidence type="ECO:0000313" key="3">
    <source>
        <dbReference type="Proteomes" id="UP000010959"/>
    </source>
</evidence>
<name>L7CI76_RHOBT</name>
<dbReference type="AlphaFoldDB" id="L7CI76"/>
<dbReference type="EMBL" id="AMWG01000090">
    <property type="protein sequence ID" value="ELP32776.1"/>
    <property type="molecule type" value="Genomic_DNA"/>
</dbReference>
<sequence>MLHQKRSKDHSPPLARGQSATNAIQSPPNPSGASEFHLIRRTREK</sequence>
<organism evidence="2 3">
    <name type="scientific">Rhodopirellula baltica SWK14</name>
    <dbReference type="NCBI Taxonomy" id="993516"/>
    <lineage>
        <taxon>Bacteria</taxon>
        <taxon>Pseudomonadati</taxon>
        <taxon>Planctomycetota</taxon>
        <taxon>Planctomycetia</taxon>
        <taxon>Pirellulales</taxon>
        <taxon>Pirellulaceae</taxon>
        <taxon>Rhodopirellula</taxon>
    </lineage>
</organism>
<proteinExistence type="predicted"/>
<dbReference type="PATRIC" id="fig|993516.3.peg.3441"/>
<protein>
    <submittedName>
        <fullName evidence="2">Uncharacterized protein</fullName>
    </submittedName>
</protein>
<dbReference type="Proteomes" id="UP000010959">
    <property type="component" value="Unassembled WGS sequence"/>
</dbReference>
<feature type="region of interest" description="Disordered" evidence="1">
    <location>
        <begin position="1"/>
        <end position="45"/>
    </location>
</feature>
<reference evidence="2 3" key="1">
    <citation type="journal article" date="2013" name="Mar. Genomics">
        <title>Expression of sulfatases in Rhodopirellula baltica and the diversity of sulfatases in the genus Rhodopirellula.</title>
        <authorList>
            <person name="Wegner C.E."/>
            <person name="Richter-Heitmann T."/>
            <person name="Klindworth A."/>
            <person name="Klockow C."/>
            <person name="Richter M."/>
            <person name="Achstetter T."/>
            <person name="Glockner F.O."/>
            <person name="Harder J."/>
        </authorList>
    </citation>
    <scope>NUCLEOTIDE SEQUENCE [LARGE SCALE GENOMIC DNA]</scope>
    <source>
        <strain evidence="2 3">SWK14</strain>
    </source>
</reference>